<feature type="coiled-coil region" evidence="1">
    <location>
        <begin position="121"/>
        <end position="148"/>
    </location>
</feature>
<evidence type="ECO:0000256" key="1">
    <source>
        <dbReference type="SAM" id="Coils"/>
    </source>
</evidence>
<dbReference type="InterPro" id="IPR016875">
    <property type="entry name" value="UCP028200"/>
</dbReference>
<dbReference type="PROSITE" id="PS51257">
    <property type="entry name" value="PROKAR_LIPOPROTEIN"/>
    <property type="match status" value="1"/>
</dbReference>
<reference evidence="2" key="1">
    <citation type="submission" date="2020-01" db="EMBL/GenBank/DDBJ databases">
        <authorList>
            <person name="Meier V. D."/>
            <person name="Meier V D."/>
        </authorList>
    </citation>
    <scope>NUCLEOTIDE SEQUENCE</scope>
    <source>
        <strain evidence="2">HLG_WM_MAG_08</strain>
    </source>
</reference>
<organism evidence="2">
    <name type="scientific">uncultured Thiotrichaceae bacterium</name>
    <dbReference type="NCBI Taxonomy" id="298394"/>
    <lineage>
        <taxon>Bacteria</taxon>
        <taxon>Pseudomonadati</taxon>
        <taxon>Pseudomonadota</taxon>
        <taxon>Gammaproteobacteria</taxon>
        <taxon>Thiotrichales</taxon>
        <taxon>Thiotrichaceae</taxon>
        <taxon>environmental samples</taxon>
    </lineage>
</organism>
<gene>
    <name evidence="2" type="ORF">HELGO_WM59751</name>
</gene>
<evidence type="ECO:0000313" key="2">
    <source>
        <dbReference type="EMBL" id="CAA6824300.1"/>
    </source>
</evidence>
<evidence type="ECO:0008006" key="3">
    <source>
        <dbReference type="Google" id="ProtNLM"/>
    </source>
</evidence>
<accession>A0A6S6U4V4</accession>
<name>A0A6S6U4V4_9GAMM</name>
<dbReference type="Pfam" id="PF19795">
    <property type="entry name" value="DUF6279"/>
    <property type="match status" value="1"/>
</dbReference>
<protein>
    <recommendedName>
        <fullName evidence="3">Lipoprotein</fullName>
    </recommendedName>
</protein>
<sequence length="285" mass="33370">MDVIKNKKWVISLLAVLLLAACSTAQFGYRFLDNLMRWEVNKYVSLVGQQSTDLDQALDVFHAWHRSSQLPVYSEFLDQQGKVLAAPVMSGAQLQQAYNRAMSLWRVSARQLLPDLTQLISSLDEAQVAQLQKNMDKKNREFEEEYLKPSREARRAEREEKMVDRLKKWIGDPDDQQLELVKQWVDTLSFEMPPRVEQRQLMRQRFEAALKVRSEPVQLQRLLAGIVVNPEQNWTPAYRKYLQFNRQQTYQLMIKLHASLSQQQKDKLLGKLAGYQQDFANLSRQ</sequence>
<dbReference type="EMBL" id="CACVAV010000379">
    <property type="protein sequence ID" value="CAA6824300.1"/>
    <property type="molecule type" value="Genomic_DNA"/>
</dbReference>
<keyword evidence="1" id="KW-0175">Coiled coil</keyword>
<proteinExistence type="predicted"/>
<dbReference type="AlphaFoldDB" id="A0A6S6U4V4"/>
<dbReference type="PIRSF" id="PIRSF028200">
    <property type="entry name" value="UCP028200"/>
    <property type="match status" value="1"/>
</dbReference>